<name>A0A173RPA9_9FIRM</name>
<evidence type="ECO:0000256" key="1">
    <source>
        <dbReference type="SAM" id="MobiDB-lite"/>
    </source>
</evidence>
<accession>A0A173RPA9</accession>
<protein>
    <submittedName>
        <fullName evidence="2">Uncharacterized protein</fullName>
    </submittedName>
</protein>
<dbReference type="EMBL" id="CYXZ01000003">
    <property type="protein sequence ID" value="CUM79782.1"/>
    <property type="molecule type" value="Genomic_DNA"/>
</dbReference>
<dbReference type="AlphaFoldDB" id="A0A173RPA9"/>
<feature type="region of interest" description="Disordered" evidence="1">
    <location>
        <begin position="98"/>
        <end position="129"/>
    </location>
</feature>
<dbReference type="Proteomes" id="UP000095350">
    <property type="component" value="Unassembled WGS sequence"/>
</dbReference>
<organism evidence="2 3">
    <name type="scientific">Roseburia intestinalis</name>
    <dbReference type="NCBI Taxonomy" id="166486"/>
    <lineage>
        <taxon>Bacteria</taxon>
        <taxon>Bacillati</taxon>
        <taxon>Bacillota</taxon>
        <taxon>Clostridia</taxon>
        <taxon>Lachnospirales</taxon>
        <taxon>Lachnospiraceae</taxon>
        <taxon>Roseburia</taxon>
    </lineage>
</organism>
<dbReference type="RefSeq" id="WP_055193215.1">
    <property type="nucleotide sequence ID" value="NZ_CABIYH010000003.1"/>
</dbReference>
<gene>
    <name evidence="2" type="ORF">ERS852572_00529</name>
</gene>
<dbReference type="STRING" id="166486.ERS852572_00529"/>
<feature type="compositionally biased region" description="Low complexity" evidence="1">
    <location>
        <begin position="99"/>
        <end position="110"/>
    </location>
</feature>
<dbReference type="PaxDb" id="166486-ERS852572_00529"/>
<dbReference type="OrthoDB" id="9998201at2"/>
<evidence type="ECO:0000313" key="3">
    <source>
        <dbReference type="Proteomes" id="UP000095350"/>
    </source>
</evidence>
<proteinExistence type="predicted"/>
<sequence>MVMGFRERRLGCRLYVDRQSDANILKKLDRMLVDGSFSNQTELIKRGIELAYQEVYGEAEEVRASYKQEIDVKKLAEEVARALKPEMEKLMAECEARVATAETPASPTPALVSTHDAPQDDNTASVPDDEVILPSQTFNFLKGLNDD</sequence>
<evidence type="ECO:0000313" key="2">
    <source>
        <dbReference type="EMBL" id="CUM79782.1"/>
    </source>
</evidence>
<reference evidence="2 3" key="1">
    <citation type="submission" date="2015-09" db="EMBL/GenBank/DDBJ databases">
        <authorList>
            <consortium name="Pathogen Informatics"/>
        </authorList>
    </citation>
    <scope>NUCLEOTIDE SEQUENCE [LARGE SCALE GENOMIC DNA]</scope>
    <source>
        <strain evidence="2 3">2789STDY5834960</strain>
    </source>
</reference>